<accession>A0ABT1QBK0</accession>
<evidence type="ECO:0000256" key="1">
    <source>
        <dbReference type="SAM" id="Coils"/>
    </source>
</evidence>
<gene>
    <name evidence="3" type="ORF">NOF53_10410</name>
</gene>
<comment type="caution">
    <text evidence="3">The sequence shown here is derived from an EMBL/GenBank/DDBJ whole genome shotgun (WGS) entry which is preliminary data.</text>
</comment>
<dbReference type="EMBL" id="JANFQF010000007">
    <property type="protein sequence ID" value="MCQ4119582.1"/>
    <property type="molecule type" value="Genomic_DNA"/>
</dbReference>
<organism evidence="3 4">
    <name type="scientific">Rhodococcus tibetensis</name>
    <dbReference type="NCBI Taxonomy" id="2965064"/>
    <lineage>
        <taxon>Bacteria</taxon>
        <taxon>Bacillati</taxon>
        <taxon>Actinomycetota</taxon>
        <taxon>Actinomycetes</taxon>
        <taxon>Mycobacteriales</taxon>
        <taxon>Nocardiaceae</taxon>
        <taxon>Rhodococcus</taxon>
    </lineage>
</organism>
<keyword evidence="1" id="KW-0175">Coiled coil</keyword>
<feature type="coiled-coil region" evidence="1">
    <location>
        <begin position="58"/>
        <end position="85"/>
    </location>
</feature>
<evidence type="ECO:0000256" key="2">
    <source>
        <dbReference type="SAM" id="MobiDB-lite"/>
    </source>
</evidence>
<dbReference type="InterPro" id="IPR046229">
    <property type="entry name" value="TnpC-like"/>
</dbReference>
<reference evidence="3 4" key="1">
    <citation type="submission" date="2022-07" db="EMBL/GenBank/DDBJ databases">
        <title>Degradation activity of malathion, p-nitrophenol and potential low-temperature adaptation strategy of Rhodococcus sp. FXJ9.536.</title>
        <authorList>
            <person name="Huang J."/>
            <person name="Huang Y."/>
        </authorList>
    </citation>
    <scope>NUCLEOTIDE SEQUENCE [LARGE SCALE GENOMIC DNA]</scope>
    <source>
        <strain evidence="3 4">FXJ9.536</strain>
    </source>
</reference>
<keyword evidence="4" id="KW-1185">Reference proteome</keyword>
<proteinExistence type="predicted"/>
<feature type="region of interest" description="Disordered" evidence="2">
    <location>
        <begin position="86"/>
        <end position="128"/>
    </location>
</feature>
<sequence>MNKRGEPVNFRRVARKGQVSLDFLYRNTELRETITRLRSRHQSASAVPVEPDPQSTIVRTLTRQLRDAKAEITRLQAALAAAHGENLALRRTQNHPDTNPHNSHHAHDLKLVDRPIGTPFSDRHPVLH</sequence>
<evidence type="ECO:0000313" key="4">
    <source>
        <dbReference type="Proteomes" id="UP001524501"/>
    </source>
</evidence>
<protein>
    <submittedName>
        <fullName evidence="3">DUF6262 family protein</fullName>
    </submittedName>
</protein>
<dbReference type="Pfam" id="PF19776">
    <property type="entry name" value="DUF6262"/>
    <property type="match status" value="1"/>
</dbReference>
<evidence type="ECO:0000313" key="3">
    <source>
        <dbReference type="EMBL" id="MCQ4119582.1"/>
    </source>
</evidence>
<name>A0ABT1QBK0_9NOCA</name>
<dbReference type="Proteomes" id="UP001524501">
    <property type="component" value="Unassembled WGS sequence"/>
</dbReference>